<dbReference type="CDD" id="cd03124">
    <property type="entry name" value="alpha_CA_prokaryotic_like"/>
    <property type="match status" value="1"/>
</dbReference>
<keyword evidence="8 10" id="KW-0456">Lyase</keyword>
<dbReference type="Pfam" id="PF00194">
    <property type="entry name" value="Carb_anhydrase"/>
    <property type="match status" value="1"/>
</dbReference>
<dbReference type="PROSITE" id="PS00162">
    <property type="entry name" value="ALPHA_CA_1"/>
    <property type="match status" value="1"/>
</dbReference>
<dbReference type="GO" id="GO:0008270">
    <property type="term" value="F:zinc ion binding"/>
    <property type="evidence" value="ECO:0007669"/>
    <property type="project" value="UniProtKB-UniRule"/>
</dbReference>
<dbReference type="OrthoDB" id="5327615at2"/>
<dbReference type="Proteomes" id="UP000199120">
    <property type="component" value="Unassembled WGS sequence"/>
</dbReference>
<evidence type="ECO:0000256" key="8">
    <source>
        <dbReference type="ARBA" id="ARBA00023239"/>
    </source>
</evidence>
<keyword evidence="6 10" id="KW-0479">Metal-binding</keyword>
<evidence type="ECO:0000256" key="9">
    <source>
        <dbReference type="ARBA" id="ARBA00048348"/>
    </source>
</evidence>
<reference evidence="13" key="1">
    <citation type="submission" date="2016-10" db="EMBL/GenBank/DDBJ databases">
        <authorList>
            <person name="Varghese N."/>
            <person name="Submissions S."/>
        </authorList>
    </citation>
    <scope>NUCLEOTIDE SEQUENCE [LARGE SCALE GENOMIC DNA]</scope>
    <source>
        <strain evidence="13">LMG 26416</strain>
    </source>
</reference>
<dbReference type="STRING" id="416943.SAMN05445871_6274"/>
<dbReference type="InterPro" id="IPR023561">
    <property type="entry name" value="Carbonic_anhydrase_a-class"/>
</dbReference>
<dbReference type="EC" id="4.2.1.1" evidence="4 10"/>
<sequence>MNPLVLHANVRRAACIAVAATAAWSSYPACANPASAASAPHAESFDYDHQKAWHIESGHSQSPIAIRSADVVNAARASDENDRIAVHVGQTGATVTDNGHTVQVVPAGGSATIRGRHFDLVQAHFHAPSEHTIDGERYPLEGHFVFRAQDGRLAVVAVLYREGAENAQFATIVRAAKRDVQTPIAQFDVAKLMPGDIDAYYHYLGSLTTPPLNENVEWYVLSEPVDVSRDDVAAFTRLYAHNARDTQPLDGRPLLRYSR</sequence>
<dbReference type="PANTHER" id="PTHR18952">
    <property type="entry name" value="CARBONIC ANHYDRASE"/>
    <property type="match status" value="1"/>
</dbReference>
<dbReference type="SMART" id="SM01057">
    <property type="entry name" value="Carb_anhydrase"/>
    <property type="match status" value="1"/>
</dbReference>
<comment type="cofactor">
    <cofactor evidence="1 10">
        <name>Zn(2+)</name>
        <dbReference type="ChEBI" id="CHEBI:29105"/>
    </cofactor>
</comment>
<keyword evidence="7 10" id="KW-0862">Zinc</keyword>
<evidence type="ECO:0000313" key="13">
    <source>
        <dbReference type="Proteomes" id="UP000199120"/>
    </source>
</evidence>
<evidence type="ECO:0000256" key="3">
    <source>
        <dbReference type="ARBA" id="ARBA00010718"/>
    </source>
</evidence>
<dbReference type="EMBL" id="FOAJ01000010">
    <property type="protein sequence ID" value="SEL59583.1"/>
    <property type="molecule type" value="Genomic_DNA"/>
</dbReference>
<evidence type="ECO:0000256" key="6">
    <source>
        <dbReference type="ARBA" id="ARBA00022723"/>
    </source>
</evidence>
<organism evidence="12 13">
    <name type="scientific">Paraburkholderia caballeronis</name>
    <dbReference type="NCBI Taxonomy" id="416943"/>
    <lineage>
        <taxon>Bacteria</taxon>
        <taxon>Pseudomonadati</taxon>
        <taxon>Pseudomonadota</taxon>
        <taxon>Betaproteobacteria</taxon>
        <taxon>Burkholderiales</taxon>
        <taxon>Burkholderiaceae</taxon>
        <taxon>Paraburkholderia</taxon>
    </lineage>
</organism>
<keyword evidence="10" id="KW-0732">Signal</keyword>
<gene>
    <name evidence="12" type="ORF">SAMN05192542_11010</name>
</gene>
<dbReference type="Gene3D" id="3.10.200.10">
    <property type="entry name" value="Alpha carbonic anhydrase"/>
    <property type="match status" value="1"/>
</dbReference>
<dbReference type="PANTHER" id="PTHR18952:SF265">
    <property type="entry name" value="CARBONIC ANHYDRASE"/>
    <property type="match status" value="1"/>
</dbReference>
<dbReference type="AlphaFoldDB" id="A0A1H7RHC4"/>
<evidence type="ECO:0000259" key="11">
    <source>
        <dbReference type="PROSITE" id="PS51144"/>
    </source>
</evidence>
<dbReference type="InterPro" id="IPR001148">
    <property type="entry name" value="CA_dom"/>
</dbReference>
<dbReference type="InterPro" id="IPR036398">
    <property type="entry name" value="CA_dom_sf"/>
</dbReference>
<comment type="function">
    <text evidence="2 10">Reversible hydration of carbon dioxide.</text>
</comment>
<comment type="catalytic activity">
    <reaction evidence="9 10">
        <text>hydrogencarbonate + H(+) = CO2 + H2O</text>
        <dbReference type="Rhea" id="RHEA:10748"/>
        <dbReference type="ChEBI" id="CHEBI:15377"/>
        <dbReference type="ChEBI" id="CHEBI:15378"/>
        <dbReference type="ChEBI" id="CHEBI:16526"/>
        <dbReference type="ChEBI" id="CHEBI:17544"/>
        <dbReference type="EC" id="4.2.1.1"/>
    </reaction>
</comment>
<evidence type="ECO:0000256" key="7">
    <source>
        <dbReference type="ARBA" id="ARBA00022833"/>
    </source>
</evidence>
<dbReference type="PROSITE" id="PS51144">
    <property type="entry name" value="ALPHA_CA_2"/>
    <property type="match status" value="1"/>
</dbReference>
<evidence type="ECO:0000256" key="4">
    <source>
        <dbReference type="ARBA" id="ARBA00012925"/>
    </source>
</evidence>
<proteinExistence type="inferred from homology"/>
<accession>A0A1H7RHC4</accession>
<dbReference type="RefSeq" id="WP_090553001.1">
    <property type="nucleotide sequence ID" value="NZ_FNSR01000003.1"/>
</dbReference>
<comment type="similarity">
    <text evidence="3 10">Belongs to the alpha-carbonic anhydrase family.</text>
</comment>
<evidence type="ECO:0000256" key="1">
    <source>
        <dbReference type="ARBA" id="ARBA00001947"/>
    </source>
</evidence>
<name>A0A1H7RHC4_9BURK</name>
<dbReference type="SUPFAM" id="SSF51069">
    <property type="entry name" value="Carbonic anhydrase"/>
    <property type="match status" value="1"/>
</dbReference>
<feature type="domain" description="Alpha-carbonic anhydrase" evidence="11">
    <location>
        <begin position="43"/>
        <end position="259"/>
    </location>
</feature>
<feature type="chain" id="PRO_5025095481" description="Carbonic anhydrase" evidence="10">
    <location>
        <begin position="32"/>
        <end position="259"/>
    </location>
</feature>
<feature type="signal peptide" evidence="10">
    <location>
        <begin position="1"/>
        <end position="31"/>
    </location>
</feature>
<evidence type="ECO:0000313" key="12">
    <source>
        <dbReference type="EMBL" id="SEL59583.1"/>
    </source>
</evidence>
<dbReference type="InterPro" id="IPR018338">
    <property type="entry name" value="Carbonic_anhydrase_a-class_CS"/>
</dbReference>
<keyword evidence="13" id="KW-1185">Reference proteome</keyword>
<evidence type="ECO:0000256" key="2">
    <source>
        <dbReference type="ARBA" id="ARBA00002904"/>
    </source>
</evidence>
<dbReference type="GO" id="GO:0004089">
    <property type="term" value="F:carbonate dehydratase activity"/>
    <property type="evidence" value="ECO:0007669"/>
    <property type="project" value="UniProtKB-UniRule"/>
</dbReference>
<evidence type="ECO:0000256" key="10">
    <source>
        <dbReference type="RuleBase" id="RU367011"/>
    </source>
</evidence>
<dbReference type="InterPro" id="IPR041891">
    <property type="entry name" value="Alpha_CA_prokaryot-like"/>
</dbReference>
<protein>
    <recommendedName>
        <fullName evidence="5 10">Carbonic anhydrase</fullName>
        <ecNumber evidence="4 10">4.2.1.1</ecNumber>
    </recommendedName>
</protein>
<evidence type="ECO:0000256" key="5">
    <source>
        <dbReference type="ARBA" id="ARBA00014628"/>
    </source>
</evidence>